<keyword evidence="2" id="KW-1185">Reference proteome</keyword>
<dbReference type="Proteomes" id="UP001484239">
    <property type="component" value="Unassembled WGS sequence"/>
</dbReference>
<comment type="caution">
    <text evidence="1">The sequence shown here is derived from an EMBL/GenBank/DDBJ whole genome shotgun (WGS) entry which is preliminary data.</text>
</comment>
<dbReference type="EMBL" id="JBBHLI010000008">
    <property type="protein sequence ID" value="MEK9501897.1"/>
    <property type="molecule type" value="Genomic_DNA"/>
</dbReference>
<evidence type="ECO:0000313" key="1">
    <source>
        <dbReference type="EMBL" id="MEK9501897.1"/>
    </source>
</evidence>
<name>A0ABU9EAY5_9BACT</name>
<proteinExistence type="predicted"/>
<protein>
    <submittedName>
        <fullName evidence="1">Uncharacterized protein</fullName>
    </submittedName>
</protein>
<accession>A0ABU9EAY5</accession>
<evidence type="ECO:0000313" key="2">
    <source>
        <dbReference type="Proteomes" id="UP001484239"/>
    </source>
</evidence>
<sequence>MSPKKTMKVRILFVDEGSYHHEEIRVPTAALDDYDRLIDGLREEPTVLKQLYVDVDRLCAAWVIDDD</sequence>
<gene>
    <name evidence="1" type="ORF">WI372_12970</name>
</gene>
<dbReference type="RefSeq" id="WP_405280953.1">
    <property type="nucleotide sequence ID" value="NZ_CP144380.1"/>
</dbReference>
<reference evidence="1 2" key="1">
    <citation type="submission" date="2024-02" db="EMBL/GenBank/DDBJ databases">
        <title>A novel Gemmatimonadota bacterium.</title>
        <authorList>
            <person name="Du Z.-J."/>
            <person name="Ye Y.-Q."/>
        </authorList>
    </citation>
    <scope>NUCLEOTIDE SEQUENCE [LARGE SCALE GENOMIC DNA]</scope>
    <source>
        <strain evidence="1 2">DH-20</strain>
    </source>
</reference>
<organism evidence="1 2">
    <name type="scientific">Gaopeijia maritima</name>
    <dbReference type="NCBI Taxonomy" id="3119007"/>
    <lineage>
        <taxon>Bacteria</taxon>
        <taxon>Pseudomonadati</taxon>
        <taxon>Gemmatimonadota</taxon>
        <taxon>Longimicrobiia</taxon>
        <taxon>Gaopeijiales</taxon>
        <taxon>Gaopeijiaceae</taxon>
        <taxon>Gaopeijia</taxon>
    </lineage>
</organism>